<evidence type="ECO:0000256" key="1">
    <source>
        <dbReference type="SAM" id="SignalP"/>
    </source>
</evidence>
<proteinExistence type="predicted"/>
<dbReference type="InterPro" id="IPR012674">
    <property type="entry name" value="Calycin"/>
</dbReference>
<evidence type="ECO:0008006" key="4">
    <source>
        <dbReference type="Google" id="ProtNLM"/>
    </source>
</evidence>
<evidence type="ECO:0000313" key="3">
    <source>
        <dbReference type="Proteomes" id="UP000309550"/>
    </source>
</evidence>
<gene>
    <name evidence="2" type="ORF">FDT80_06140</name>
</gene>
<dbReference type="SUPFAM" id="SSF50814">
    <property type="entry name" value="Lipocalins"/>
    <property type="match status" value="1"/>
</dbReference>
<dbReference type="PROSITE" id="PS51257">
    <property type="entry name" value="PROKAR_LIPOPROTEIN"/>
    <property type="match status" value="1"/>
</dbReference>
<comment type="caution">
    <text evidence="2">The sequence shown here is derived from an EMBL/GenBank/DDBJ whole genome shotgun (WGS) entry which is preliminary data.</text>
</comment>
<keyword evidence="3" id="KW-1185">Reference proteome</keyword>
<name>A0A5S3PL37_9RHOB</name>
<dbReference type="EMBL" id="VANS01000001">
    <property type="protein sequence ID" value="TMM55144.1"/>
    <property type="molecule type" value="Genomic_DNA"/>
</dbReference>
<keyword evidence="1" id="KW-0732">Signal</keyword>
<accession>A0A5S3PL37</accession>
<dbReference type="Proteomes" id="UP000309550">
    <property type="component" value="Unassembled WGS sequence"/>
</dbReference>
<dbReference type="RefSeq" id="WP_138661314.1">
    <property type="nucleotide sequence ID" value="NZ_VANS01000001.1"/>
</dbReference>
<sequence length="168" mass="18196">MSRRLRIGAVIGASMALAGCAATPPEPAGPIPFRNPTSAIGSTSRFDPVRFAGDWEVIAQFGAPEETIRRYAYDPATGVMTETGNGPRRMYRVAASGVMDQIDPPEPAKLVVMWLDEGQRTAAIGTASGSRGAVLDRSGFPREDRLAAATEILDFYGWDTRRLNRRPQ</sequence>
<protein>
    <recommendedName>
        <fullName evidence="4">Lipocalin family protein</fullName>
    </recommendedName>
</protein>
<dbReference type="OrthoDB" id="594739at2"/>
<feature type="signal peptide" evidence="1">
    <location>
        <begin position="1"/>
        <end position="21"/>
    </location>
</feature>
<reference evidence="2 3" key="1">
    <citation type="submission" date="2019-05" db="EMBL/GenBank/DDBJ databases">
        <title>Sulfitobacter sabulilitoris sp. nov., isolated from a marine sand.</title>
        <authorList>
            <person name="Yoon J.-H."/>
        </authorList>
    </citation>
    <scope>NUCLEOTIDE SEQUENCE [LARGE SCALE GENOMIC DNA]</scope>
    <source>
        <strain evidence="2 3">HSMS-29</strain>
    </source>
</reference>
<dbReference type="AlphaFoldDB" id="A0A5S3PL37"/>
<evidence type="ECO:0000313" key="2">
    <source>
        <dbReference type="EMBL" id="TMM55144.1"/>
    </source>
</evidence>
<organism evidence="2 3">
    <name type="scientific">Sulfitobacter sabulilitoris</name>
    <dbReference type="NCBI Taxonomy" id="2562655"/>
    <lineage>
        <taxon>Bacteria</taxon>
        <taxon>Pseudomonadati</taxon>
        <taxon>Pseudomonadota</taxon>
        <taxon>Alphaproteobacteria</taxon>
        <taxon>Rhodobacterales</taxon>
        <taxon>Roseobacteraceae</taxon>
        <taxon>Sulfitobacter</taxon>
    </lineage>
</organism>
<feature type="chain" id="PRO_5024344845" description="Lipocalin family protein" evidence="1">
    <location>
        <begin position="22"/>
        <end position="168"/>
    </location>
</feature>